<dbReference type="SUPFAM" id="SSF53335">
    <property type="entry name" value="S-adenosyl-L-methionine-dependent methyltransferases"/>
    <property type="match status" value="1"/>
</dbReference>
<dbReference type="EMBL" id="KZ506366">
    <property type="protein sequence ID" value="PKU40000.1"/>
    <property type="molecule type" value="Genomic_DNA"/>
</dbReference>
<dbReference type="InterPro" id="IPR002903">
    <property type="entry name" value="RsmH"/>
</dbReference>
<gene>
    <name evidence="1" type="ORF">llap_9698</name>
</gene>
<dbReference type="PANTHER" id="PTHR11265:SF0">
    <property type="entry name" value="12S RRNA N4-METHYLCYTIDINE METHYLTRANSFERASE"/>
    <property type="match status" value="1"/>
</dbReference>
<reference evidence="2" key="1">
    <citation type="submission" date="2017-11" db="EMBL/GenBank/DDBJ databases">
        <authorList>
            <person name="Lima N.C."/>
            <person name="Parody-Merino A.M."/>
            <person name="Battley P.F."/>
            <person name="Fidler A.E."/>
            <person name="Prosdocimi F."/>
        </authorList>
    </citation>
    <scope>NUCLEOTIDE SEQUENCE [LARGE SCALE GENOMIC DNA]</scope>
</reference>
<dbReference type="Gene3D" id="3.40.50.150">
    <property type="entry name" value="Vaccinia Virus protein VP39"/>
    <property type="match status" value="1"/>
</dbReference>
<proteinExistence type="predicted"/>
<dbReference type="GO" id="GO:0071424">
    <property type="term" value="F:rRNA (cytosine-N4-)-methyltransferase activity"/>
    <property type="evidence" value="ECO:0007669"/>
    <property type="project" value="TreeGrafter"/>
</dbReference>
<sequence>MSGLQEKEKVFCERSAHHHEVIERIKRFLDMTFGAGGHTRALLEKASDIMIYALDRDPTAYKIAQQLSESYPKNSWALFQKYKVDETSHIILVTESFHVAIPRPPSGTVFVLGIAVTRVRDLAFGLVELLEVCAGLLLKPVKVLLDGIPSLQHVDHSTQPGVIGKLAEGVLNLSCHLGIKPLTTTL</sequence>
<dbReference type="AlphaFoldDB" id="A0A2I0U1Q4"/>
<protein>
    <submittedName>
        <fullName evidence="1">Uncharacterized protein</fullName>
    </submittedName>
</protein>
<dbReference type="InterPro" id="IPR029063">
    <property type="entry name" value="SAM-dependent_MTases_sf"/>
</dbReference>
<keyword evidence="2" id="KW-1185">Reference proteome</keyword>
<dbReference type="OrthoDB" id="16290at2759"/>
<dbReference type="Pfam" id="PF01795">
    <property type="entry name" value="Methyltransf_5"/>
    <property type="match status" value="1"/>
</dbReference>
<evidence type="ECO:0000313" key="1">
    <source>
        <dbReference type="EMBL" id="PKU40000.1"/>
    </source>
</evidence>
<organism evidence="1 2">
    <name type="scientific">Limosa lapponica baueri</name>
    <dbReference type="NCBI Taxonomy" id="1758121"/>
    <lineage>
        <taxon>Eukaryota</taxon>
        <taxon>Metazoa</taxon>
        <taxon>Chordata</taxon>
        <taxon>Craniata</taxon>
        <taxon>Vertebrata</taxon>
        <taxon>Euteleostomi</taxon>
        <taxon>Archelosauria</taxon>
        <taxon>Archosauria</taxon>
        <taxon>Dinosauria</taxon>
        <taxon>Saurischia</taxon>
        <taxon>Theropoda</taxon>
        <taxon>Coelurosauria</taxon>
        <taxon>Aves</taxon>
        <taxon>Neognathae</taxon>
        <taxon>Neoaves</taxon>
        <taxon>Charadriiformes</taxon>
        <taxon>Scolopacidae</taxon>
        <taxon>Limosa</taxon>
    </lineage>
</organism>
<accession>A0A2I0U1Q4</accession>
<evidence type="ECO:0000313" key="2">
    <source>
        <dbReference type="Proteomes" id="UP000233556"/>
    </source>
</evidence>
<reference evidence="2" key="2">
    <citation type="submission" date="2017-12" db="EMBL/GenBank/DDBJ databases">
        <title>Genome sequence of the Bar-tailed Godwit (Limosa lapponica baueri).</title>
        <authorList>
            <person name="Lima N.C.B."/>
            <person name="Parody-Merino A.M."/>
            <person name="Battley P.F."/>
            <person name="Fidler A.E."/>
            <person name="Prosdocimi F."/>
        </authorList>
    </citation>
    <scope>NUCLEOTIDE SEQUENCE [LARGE SCALE GENOMIC DNA]</scope>
</reference>
<name>A0A2I0U1Q4_LIMLA</name>
<dbReference type="Proteomes" id="UP000233556">
    <property type="component" value="Unassembled WGS sequence"/>
</dbReference>
<dbReference type="GO" id="GO:0070475">
    <property type="term" value="P:rRNA base methylation"/>
    <property type="evidence" value="ECO:0007669"/>
    <property type="project" value="TreeGrafter"/>
</dbReference>
<dbReference type="PANTHER" id="PTHR11265">
    <property type="entry name" value="S-ADENOSYL-METHYLTRANSFERASE MRAW"/>
    <property type="match status" value="1"/>
</dbReference>